<gene>
    <name evidence="1" type="ORF">TCZZUYSU_CDS0053</name>
</gene>
<protein>
    <submittedName>
        <fullName evidence="1">Uncharacterized protein</fullName>
    </submittedName>
</protein>
<name>A0AAU8GFT0_9CAUD</name>
<proteinExistence type="predicted"/>
<evidence type="ECO:0000313" key="1">
    <source>
        <dbReference type="EMBL" id="XCH40824.1"/>
    </source>
</evidence>
<reference evidence="1" key="1">
    <citation type="submission" date="2024-05" db="EMBL/GenBank/DDBJ databases">
        <authorList>
            <person name="Mugo M.M."/>
            <person name="Musyoki A.M."/>
            <person name="Makumi A.M."/>
            <person name="Mutai I."/>
            <person name="Drechsel O."/>
            <person name="Kering K.K."/>
            <person name="Muturi P."/>
            <person name="Mbae C.K."/>
            <person name="Kariuki S.M."/>
        </authorList>
    </citation>
    <scope>NUCLEOTIDE SEQUENCE</scope>
</reference>
<accession>A0AAU8GFT0</accession>
<organism evidence="1">
    <name type="scientific">Salmonella phage vB_SEnST11_KE25</name>
    <dbReference type="NCBI Taxonomy" id="3161176"/>
    <lineage>
        <taxon>Viruses</taxon>
        <taxon>Duplodnaviria</taxon>
        <taxon>Heunggongvirae</taxon>
        <taxon>Uroviricota</taxon>
        <taxon>Caudoviricetes</taxon>
        <taxon>Rosemountvirus</taxon>
    </lineage>
</organism>
<dbReference type="EMBL" id="PP856724">
    <property type="protein sequence ID" value="XCH40824.1"/>
    <property type="molecule type" value="Genomic_DNA"/>
</dbReference>
<sequence>MNIQRLSESLYHIWKLRLEGQLTFAHGNNPDYLPASIFEEVVQHTRIVEDELNSVFFTREVSAKFDKAVAEIKFKMPYVKSINRSGLFVHPIVGNKEEVERRREMINTNIKSLKLKRQYIELLNKEFRNAFQ</sequence>